<dbReference type="AlphaFoldDB" id="A0A444MND8"/>
<organism evidence="2 3">
    <name type="scientific">Mucilaginibacter gilvus</name>
    <dbReference type="NCBI Taxonomy" id="2305909"/>
    <lineage>
        <taxon>Bacteria</taxon>
        <taxon>Pseudomonadati</taxon>
        <taxon>Bacteroidota</taxon>
        <taxon>Sphingobacteriia</taxon>
        <taxon>Sphingobacteriales</taxon>
        <taxon>Sphingobacteriaceae</taxon>
        <taxon>Mucilaginibacter</taxon>
    </lineage>
</organism>
<reference evidence="2 3" key="1">
    <citation type="submission" date="2019-01" db="EMBL/GenBank/DDBJ databases">
        <title>Mucilaginibacter antarcticum sp. nov., isolated from antarctic soil.</title>
        <authorList>
            <person name="Yan Y.-Q."/>
            <person name="Du Z.-J."/>
        </authorList>
    </citation>
    <scope>NUCLEOTIDE SEQUENCE [LARGE SCALE GENOMIC DNA]</scope>
    <source>
        <strain evidence="2 3">F01003</strain>
    </source>
</reference>
<evidence type="ECO:0000313" key="2">
    <source>
        <dbReference type="EMBL" id="RWY51221.1"/>
    </source>
</evidence>
<gene>
    <name evidence="2" type="ORF">EPL05_14260</name>
</gene>
<sequence>MKNINFPQRSSGLSKTKFLLGSLVLISLGLYSFNKMKDYTPEEHLTGVPALSGMLDKSKFTMSSIISVDLYHNTARFPLFKGSFKGKTVWYVRTDVSDEQLAKELGLNFSPRLANAGKDCPFCVQSVQSAKSIPGATAVEFAGTVDFSPMRKLVPGPKGFLPMAAEPGSVAGPGYSDLIQVKGSNIVYNAPIVATGDGPLDVSPNHTNTLDRVTAIDTRNMTVDLQFIRAFSHGKDIFYLSFSASDPGSAVIERGTFIPAMASLPFGNDPRNPNGSRSSIFAFANGKLGKNDPNAQGLAHVILDNPPGGLSTQNPALFESLRKLGDARNILGSFPTLKDKQERELYSPLWDLNVCVWSDETVAKKMNYAQTDANTITQLAAKGYITNPGGGKLGSANIVVNCPVIGFATSAPQEAQAPRVTN</sequence>
<evidence type="ECO:0000259" key="1">
    <source>
        <dbReference type="Pfam" id="PF24298"/>
    </source>
</evidence>
<feature type="domain" description="DUF7482" evidence="1">
    <location>
        <begin position="86"/>
        <end position="286"/>
    </location>
</feature>
<dbReference type="InterPro" id="IPR055905">
    <property type="entry name" value="DUF7482"/>
</dbReference>
<dbReference type="Proteomes" id="UP000286701">
    <property type="component" value="Unassembled WGS sequence"/>
</dbReference>
<dbReference type="Pfam" id="PF24298">
    <property type="entry name" value="DUF7482"/>
    <property type="match status" value="1"/>
</dbReference>
<dbReference type="EMBL" id="SBIW01000006">
    <property type="protein sequence ID" value="RWY51221.1"/>
    <property type="molecule type" value="Genomic_DNA"/>
</dbReference>
<accession>A0A444MND8</accession>
<keyword evidence="3" id="KW-1185">Reference proteome</keyword>
<comment type="caution">
    <text evidence="2">The sequence shown here is derived from an EMBL/GenBank/DDBJ whole genome shotgun (WGS) entry which is preliminary data.</text>
</comment>
<name>A0A444MND8_9SPHI</name>
<dbReference type="OrthoDB" id="5173308at2"/>
<evidence type="ECO:0000313" key="3">
    <source>
        <dbReference type="Proteomes" id="UP000286701"/>
    </source>
</evidence>
<dbReference type="RefSeq" id="WP_128534640.1">
    <property type="nucleotide sequence ID" value="NZ_SBIW01000006.1"/>
</dbReference>
<protein>
    <recommendedName>
        <fullName evidence="1">DUF7482 domain-containing protein</fullName>
    </recommendedName>
</protein>
<proteinExistence type="predicted"/>